<dbReference type="CDD" id="cd08297">
    <property type="entry name" value="CAD3"/>
    <property type="match status" value="1"/>
</dbReference>
<evidence type="ECO:0000256" key="6">
    <source>
        <dbReference type="ARBA" id="ARBA00023027"/>
    </source>
</evidence>
<evidence type="ECO:0000256" key="2">
    <source>
        <dbReference type="ARBA" id="ARBA00008072"/>
    </source>
</evidence>
<dbReference type="InterPro" id="IPR036291">
    <property type="entry name" value="NAD(P)-bd_dom_sf"/>
</dbReference>
<dbReference type="InterPro" id="IPR011032">
    <property type="entry name" value="GroES-like_sf"/>
</dbReference>
<dbReference type="InterPro" id="IPR002328">
    <property type="entry name" value="ADH_Zn_CS"/>
</dbReference>
<evidence type="ECO:0000313" key="10">
    <source>
        <dbReference type="Proteomes" id="UP000019484"/>
    </source>
</evidence>
<comment type="caution">
    <text evidence="9">The sequence shown here is derived from an EMBL/GenBank/DDBJ whole genome shotgun (WGS) entry which is preliminary data.</text>
</comment>
<evidence type="ECO:0000256" key="5">
    <source>
        <dbReference type="ARBA" id="ARBA00023002"/>
    </source>
</evidence>
<name>W9YMR5_9EURO</name>
<dbReference type="GeneID" id="19158519"/>
<dbReference type="GO" id="GO:0005737">
    <property type="term" value="C:cytoplasm"/>
    <property type="evidence" value="ECO:0007669"/>
    <property type="project" value="TreeGrafter"/>
</dbReference>
<dbReference type="InterPro" id="IPR013154">
    <property type="entry name" value="ADH-like_N"/>
</dbReference>
<dbReference type="Gene3D" id="3.40.50.720">
    <property type="entry name" value="NAD(P)-binding Rossmann-like Domain"/>
    <property type="match status" value="1"/>
</dbReference>
<keyword evidence="10" id="KW-1185">Reference proteome</keyword>
<protein>
    <submittedName>
        <fullName evidence="9">Alcohol dehydrogenase</fullName>
    </submittedName>
</protein>
<comment type="similarity">
    <text evidence="2 7">Belongs to the zinc-containing alcohol dehydrogenase family.</text>
</comment>
<dbReference type="EMBL" id="AMWN01000003">
    <property type="protein sequence ID" value="EXJ90526.1"/>
    <property type="molecule type" value="Genomic_DNA"/>
</dbReference>
<dbReference type="PROSITE" id="PS00059">
    <property type="entry name" value="ADH_ZINC"/>
    <property type="match status" value="1"/>
</dbReference>
<comment type="cofactor">
    <cofactor evidence="1 7">
        <name>Zn(2+)</name>
        <dbReference type="ChEBI" id="CHEBI:29105"/>
    </cofactor>
</comment>
<evidence type="ECO:0000256" key="3">
    <source>
        <dbReference type="ARBA" id="ARBA00022723"/>
    </source>
</evidence>
<dbReference type="FunFam" id="3.40.50.720:FF:000039">
    <property type="entry name" value="Alcohol dehydrogenase AdhP"/>
    <property type="match status" value="1"/>
</dbReference>
<accession>W9YMR5</accession>
<dbReference type="InterPro" id="IPR020843">
    <property type="entry name" value="ER"/>
</dbReference>
<dbReference type="Pfam" id="PF00107">
    <property type="entry name" value="ADH_zinc_N"/>
    <property type="match status" value="1"/>
</dbReference>
<dbReference type="AlphaFoldDB" id="W9YMR5"/>
<dbReference type="SMART" id="SM00829">
    <property type="entry name" value="PKS_ER"/>
    <property type="match status" value="1"/>
</dbReference>
<dbReference type="Proteomes" id="UP000019484">
    <property type="component" value="Unassembled WGS sequence"/>
</dbReference>
<dbReference type="HOGENOM" id="CLU_026673_20_1_1"/>
<dbReference type="SUPFAM" id="SSF50129">
    <property type="entry name" value="GroES-like"/>
    <property type="match status" value="1"/>
</dbReference>
<organism evidence="9 10">
    <name type="scientific">Capronia coronata CBS 617.96</name>
    <dbReference type="NCBI Taxonomy" id="1182541"/>
    <lineage>
        <taxon>Eukaryota</taxon>
        <taxon>Fungi</taxon>
        <taxon>Dikarya</taxon>
        <taxon>Ascomycota</taxon>
        <taxon>Pezizomycotina</taxon>
        <taxon>Eurotiomycetes</taxon>
        <taxon>Chaetothyriomycetidae</taxon>
        <taxon>Chaetothyriales</taxon>
        <taxon>Herpotrichiellaceae</taxon>
        <taxon>Capronia</taxon>
    </lineage>
</organism>
<gene>
    <name evidence="9" type="ORF">A1O1_03629</name>
</gene>
<keyword evidence="5" id="KW-0560">Oxidoreductase</keyword>
<keyword evidence="6" id="KW-0520">NAD</keyword>
<dbReference type="InterPro" id="IPR013149">
    <property type="entry name" value="ADH-like_C"/>
</dbReference>
<dbReference type="PANTHER" id="PTHR42940:SF5">
    <property type="entry name" value="ALCOHOL DEHYDROGENASE 2"/>
    <property type="match status" value="1"/>
</dbReference>
<feature type="domain" description="Enoyl reductase (ER)" evidence="8">
    <location>
        <begin position="20"/>
        <end position="363"/>
    </location>
</feature>
<evidence type="ECO:0000259" key="8">
    <source>
        <dbReference type="SMART" id="SM00829"/>
    </source>
</evidence>
<dbReference type="SUPFAM" id="SSF51735">
    <property type="entry name" value="NAD(P)-binding Rossmann-fold domains"/>
    <property type="match status" value="1"/>
</dbReference>
<evidence type="ECO:0000313" key="9">
    <source>
        <dbReference type="EMBL" id="EXJ90526.1"/>
    </source>
</evidence>
<dbReference type="PANTHER" id="PTHR42940">
    <property type="entry name" value="ALCOHOL DEHYDROGENASE 1-RELATED"/>
    <property type="match status" value="1"/>
</dbReference>
<dbReference type="STRING" id="1182541.W9YMR5"/>
<dbReference type="Gene3D" id="3.90.180.10">
    <property type="entry name" value="Medium-chain alcohol dehydrogenases, catalytic domain"/>
    <property type="match status" value="1"/>
</dbReference>
<keyword evidence="4 7" id="KW-0862">Zinc</keyword>
<dbReference type="OrthoDB" id="1879366at2759"/>
<sequence>MSDSTTTPTQHKALVYDNPGHISTKVEYVDTLTPGVGELLVKLTHSGMCASDMSVMTNQWHHMAPTPKGQIGGHEGVGEIVAFGPGAAEISNLKLGSRVGIKWMAYTCGNCVLCLAGLDSWCETGKVSGYLYPGTFQQYAIAPAHYVTPIPDAVPSEMAAPLLCAGLTVYAALRKTGCEPGDWVVIPGSGGGLGHLALQIGGKGMGFRMMGIDMGDKEQFSRECGAEEFFDVSKYGGDSTASLADDVKRVTGGRGASAVVVCTASNAAYAQALNFIRIGGTVVCVGIPEGEEVPIPNATPTRVILSSGRMVGSSVGNRLEAIQLLDMAARGVVKTRLRLEKLENATELFELMRQNALQGRVVFDLQN</sequence>
<dbReference type="eggNOG" id="KOG0023">
    <property type="taxonomic scope" value="Eukaryota"/>
</dbReference>
<reference evidence="9 10" key="1">
    <citation type="submission" date="2013-03" db="EMBL/GenBank/DDBJ databases">
        <title>The Genome Sequence of Capronia coronata CBS 617.96.</title>
        <authorList>
            <consortium name="The Broad Institute Genomics Platform"/>
            <person name="Cuomo C."/>
            <person name="de Hoog S."/>
            <person name="Gorbushina A."/>
            <person name="Walker B."/>
            <person name="Young S.K."/>
            <person name="Zeng Q."/>
            <person name="Gargeya S."/>
            <person name="Fitzgerald M."/>
            <person name="Haas B."/>
            <person name="Abouelleil A."/>
            <person name="Allen A.W."/>
            <person name="Alvarado L."/>
            <person name="Arachchi H.M."/>
            <person name="Berlin A.M."/>
            <person name="Chapman S.B."/>
            <person name="Gainer-Dewar J."/>
            <person name="Goldberg J."/>
            <person name="Griggs A."/>
            <person name="Gujja S."/>
            <person name="Hansen M."/>
            <person name="Howarth C."/>
            <person name="Imamovic A."/>
            <person name="Ireland A."/>
            <person name="Larimer J."/>
            <person name="McCowan C."/>
            <person name="Murphy C."/>
            <person name="Pearson M."/>
            <person name="Poon T.W."/>
            <person name="Priest M."/>
            <person name="Roberts A."/>
            <person name="Saif S."/>
            <person name="Shea T."/>
            <person name="Sisk P."/>
            <person name="Sykes S."/>
            <person name="Wortman J."/>
            <person name="Nusbaum C."/>
            <person name="Birren B."/>
        </authorList>
    </citation>
    <scope>NUCLEOTIDE SEQUENCE [LARGE SCALE GENOMIC DNA]</scope>
    <source>
        <strain evidence="9 10">CBS 617.96</strain>
    </source>
</reference>
<keyword evidence="3 7" id="KW-0479">Metal-binding</keyword>
<evidence type="ECO:0000256" key="7">
    <source>
        <dbReference type="RuleBase" id="RU361277"/>
    </source>
</evidence>
<dbReference type="GO" id="GO:0004022">
    <property type="term" value="F:alcohol dehydrogenase (NAD+) activity"/>
    <property type="evidence" value="ECO:0007669"/>
    <property type="project" value="TreeGrafter"/>
</dbReference>
<evidence type="ECO:0000256" key="1">
    <source>
        <dbReference type="ARBA" id="ARBA00001947"/>
    </source>
</evidence>
<dbReference type="RefSeq" id="XP_007722720.1">
    <property type="nucleotide sequence ID" value="XM_007724530.1"/>
</dbReference>
<proteinExistence type="inferred from homology"/>
<evidence type="ECO:0000256" key="4">
    <source>
        <dbReference type="ARBA" id="ARBA00022833"/>
    </source>
</evidence>
<dbReference type="Pfam" id="PF08240">
    <property type="entry name" value="ADH_N"/>
    <property type="match status" value="1"/>
</dbReference>
<dbReference type="GO" id="GO:0008270">
    <property type="term" value="F:zinc ion binding"/>
    <property type="evidence" value="ECO:0007669"/>
    <property type="project" value="InterPro"/>
</dbReference>